<dbReference type="InterPro" id="IPR004090">
    <property type="entry name" value="Chemotax_Me-accpt_rcpt"/>
</dbReference>
<evidence type="ECO:0000259" key="14">
    <source>
        <dbReference type="PROSITE" id="PS50885"/>
    </source>
</evidence>
<evidence type="ECO:0000259" key="13">
    <source>
        <dbReference type="PROSITE" id="PS50192"/>
    </source>
</evidence>
<keyword evidence="6 11" id="KW-1133">Transmembrane helix</keyword>
<comment type="similarity">
    <text evidence="9">Belongs to the methyl-accepting chemotaxis (MCP) protein family.</text>
</comment>
<feature type="transmembrane region" description="Helical" evidence="11">
    <location>
        <begin position="284"/>
        <end position="304"/>
    </location>
</feature>
<dbReference type="SMART" id="SM00304">
    <property type="entry name" value="HAMP"/>
    <property type="match status" value="1"/>
</dbReference>
<proteinExistence type="inferred from homology"/>
<dbReference type="CDD" id="cd06225">
    <property type="entry name" value="HAMP"/>
    <property type="match status" value="1"/>
</dbReference>
<keyword evidence="16" id="KW-1185">Reference proteome</keyword>
<protein>
    <submittedName>
        <fullName evidence="15">Methyl-accepting chemotaxis protein</fullName>
    </submittedName>
</protein>
<dbReference type="CDD" id="cd11386">
    <property type="entry name" value="MCP_signal"/>
    <property type="match status" value="1"/>
</dbReference>
<dbReference type="PANTHER" id="PTHR32089">
    <property type="entry name" value="METHYL-ACCEPTING CHEMOTAXIS PROTEIN MCPB"/>
    <property type="match status" value="1"/>
</dbReference>
<dbReference type="PRINTS" id="PR00260">
    <property type="entry name" value="CHEMTRNSDUCR"/>
</dbReference>
<evidence type="ECO:0000259" key="12">
    <source>
        <dbReference type="PROSITE" id="PS50111"/>
    </source>
</evidence>
<evidence type="ECO:0000256" key="6">
    <source>
        <dbReference type="ARBA" id="ARBA00022989"/>
    </source>
</evidence>
<dbReference type="InterPro" id="IPR033479">
    <property type="entry name" value="dCache_1"/>
</dbReference>
<dbReference type="Pfam" id="PF00672">
    <property type="entry name" value="HAMP"/>
    <property type="match status" value="1"/>
</dbReference>
<evidence type="ECO:0000313" key="16">
    <source>
        <dbReference type="Proteomes" id="UP001269819"/>
    </source>
</evidence>
<evidence type="ECO:0000256" key="5">
    <source>
        <dbReference type="ARBA" id="ARBA00022692"/>
    </source>
</evidence>
<reference evidence="15 16" key="1">
    <citation type="submission" date="2023-10" db="EMBL/GenBank/DDBJ databases">
        <title>Characteristics and mechanism of a salt-tolerant marine origin heterotrophic nitrifying- aerobic denitrifying bacteria Marinobacter xestospongiae HN1.</title>
        <authorList>
            <person name="Qi R."/>
        </authorList>
    </citation>
    <scope>NUCLEOTIDE SEQUENCE [LARGE SCALE GENOMIC DNA]</scope>
    <source>
        <strain evidence="15 16">HN1</strain>
    </source>
</reference>
<evidence type="ECO:0000256" key="11">
    <source>
        <dbReference type="SAM" id="Phobius"/>
    </source>
</evidence>
<gene>
    <name evidence="15" type="ORF">RYS15_09140</name>
</gene>
<dbReference type="PROSITE" id="PS50111">
    <property type="entry name" value="CHEMOTAXIS_TRANSDUC_2"/>
    <property type="match status" value="1"/>
</dbReference>
<dbReference type="Proteomes" id="UP001269819">
    <property type="component" value="Unassembled WGS sequence"/>
</dbReference>
<dbReference type="InterPro" id="IPR004089">
    <property type="entry name" value="MCPsignal_dom"/>
</dbReference>
<keyword evidence="8 10" id="KW-0807">Transducer</keyword>
<evidence type="ECO:0000256" key="8">
    <source>
        <dbReference type="ARBA" id="ARBA00023224"/>
    </source>
</evidence>
<comment type="subcellular location">
    <subcellularLocation>
        <location evidence="1">Cell inner membrane</location>
        <topology evidence="1">Multi-pass membrane protein</topology>
    </subcellularLocation>
</comment>
<dbReference type="SMART" id="SM00283">
    <property type="entry name" value="MA"/>
    <property type="match status" value="1"/>
</dbReference>
<keyword evidence="7 11" id="KW-0472">Membrane</keyword>
<organism evidence="15 16">
    <name type="scientific">Marinobacter xestospongiae</name>
    <dbReference type="NCBI Taxonomy" id="994319"/>
    <lineage>
        <taxon>Bacteria</taxon>
        <taxon>Pseudomonadati</taxon>
        <taxon>Pseudomonadota</taxon>
        <taxon>Gammaproteobacteria</taxon>
        <taxon>Pseudomonadales</taxon>
        <taxon>Marinobacteraceae</taxon>
        <taxon>Marinobacter</taxon>
    </lineage>
</organism>
<evidence type="ECO:0000313" key="15">
    <source>
        <dbReference type="EMBL" id="MDV2078850.1"/>
    </source>
</evidence>
<evidence type="ECO:0000256" key="1">
    <source>
        <dbReference type="ARBA" id="ARBA00004429"/>
    </source>
</evidence>
<dbReference type="SUPFAM" id="SSF58104">
    <property type="entry name" value="Methyl-accepting chemotaxis protein (MCP) signaling domain"/>
    <property type="match status" value="1"/>
</dbReference>
<evidence type="ECO:0000256" key="7">
    <source>
        <dbReference type="ARBA" id="ARBA00023136"/>
    </source>
</evidence>
<dbReference type="RefSeq" id="WP_316973527.1">
    <property type="nucleotide sequence ID" value="NZ_JAWIIJ010000005.1"/>
</dbReference>
<dbReference type="EMBL" id="JAWIIJ010000005">
    <property type="protein sequence ID" value="MDV2078850.1"/>
    <property type="molecule type" value="Genomic_DNA"/>
</dbReference>
<dbReference type="PROSITE" id="PS50885">
    <property type="entry name" value="HAMP"/>
    <property type="match status" value="1"/>
</dbReference>
<dbReference type="Pfam" id="PF02743">
    <property type="entry name" value="dCache_1"/>
    <property type="match status" value="1"/>
</dbReference>
<keyword evidence="4" id="KW-0997">Cell inner membrane</keyword>
<feature type="domain" description="HAMP" evidence="14">
    <location>
        <begin position="305"/>
        <end position="359"/>
    </location>
</feature>
<evidence type="ECO:0000256" key="10">
    <source>
        <dbReference type="PROSITE-ProRule" id="PRU00284"/>
    </source>
</evidence>
<evidence type="ECO:0000256" key="2">
    <source>
        <dbReference type="ARBA" id="ARBA00022475"/>
    </source>
</evidence>
<evidence type="ECO:0000256" key="9">
    <source>
        <dbReference type="ARBA" id="ARBA00029447"/>
    </source>
</evidence>
<dbReference type="Pfam" id="PF00015">
    <property type="entry name" value="MCPsignal"/>
    <property type="match status" value="1"/>
</dbReference>
<dbReference type="PROSITE" id="PS50192">
    <property type="entry name" value="T_SNARE"/>
    <property type="match status" value="1"/>
</dbReference>
<comment type="caution">
    <text evidence="15">The sequence shown here is derived from an EMBL/GenBank/DDBJ whole genome shotgun (WGS) entry which is preliminary data.</text>
</comment>
<evidence type="ECO:0000256" key="4">
    <source>
        <dbReference type="ARBA" id="ARBA00022519"/>
    </source>
</evidence>
<keyword evidence="3" id="KW-0145">Chemotaxis</keyword>
<keyword evidence="2" id="KW-1003">Cell membrane</keyword>
<feature type="domain" description="Methyl-accepting transducer" evidence="12">
    <location>
        <begin position="364"/>
        <end position="600"/>
    </location>
</feature>
<keyword evidence="5 11" id="KW-0812">Transmembrane</keyword>
<dbReference type="Gene3D" id="3.30.450.20">
    <property type="entry name" value="PAS domain"/>
    <property type="match status" value="1"/>
</dbReference>
<accession>A0ABU3VX44</accession>
<dbReference type="CDD" id="cd12912">
    <property type="entry name" value="PDC2_MCP_like"/>
    <property type="match status" value="1"/>
</dbReference>
<dbReference type="Gene3D" id="1.10.287.950">
    <property type="entry name" value="Methyl-accepting chemotaxis protein"/>
    <property type="match status" value="1"/>
</dbReference>
<feature type="domain" description="T-SNARE coiled-coil homology" evidence="13">
    <location>
        <begin position="551"/>
        <end position="613"/>
    </location>
</feature>
<dbReference type="InterPro" id="IPR003660">
    <property type="entry name" value="HAMP_dom"/>
</dbReference>
<name>A0ABU3VX44_9GAMM</name>
<feature type="transmembrane region" description="Helical" evidence="11">
    <location>
        <begin position="7"/>
        <end position="28"/>
    </location>
</feature>
<dbReference type="PANTHER" id="PTHR32089:SF112">
    <property type="entry name" value="LYSOZYME-LIKE PROTEIN-RELATED"/>
    <property type="match status" value="1"/>
</dbReference>
<evidence type="ECO:0000256" key="3">
    <source>
        <dbReference type="ARBA" id="ARBA00022500"/>
    </source>
</evidence>
<sequence length="636" mass="68145">MSIRLKLIVGMGAALLISAATLIALNIWQMNGVLDRYLLRSALPSSVEAIANSVERDMQPAITASQMIADNAFLHDWIRQGEAAAQLDPVSRFLERVRQRVGADSAHFVSAASNRYYTQNGIERTVRRGQDDWFYGFLNSGRDLALALDVDKASGKPTLFINVRMADRGEALAVTGIGIGLQRMAERIREFRFGDSGIVYLVSASGQVNIHPQLARTGGQLKNMMPAAAAAEITGQDRYTLVEFQRDGDDFIAASQPLNLGDWRVVVEVPSAEIYGALAEATTLALVAGGLVAAVFLALVALVATRMTQPLIRVTRALKDIGKGGGDLTQRLDVDSEDELGELAEGFNSFVGSQHEMILALLETAHRLQAFVEQISEVIAANSTRAGEQSRLTESVATAVYEMETTVQEIARNANDTAAQLEAMGQHAGAIRSDMASSVAQVSGMAGDIRDSATAIQQLATEVEDIGRVIDVINDISDQTNLLALNAAIEAARAGEHGRGFSVVADEVRGLAQKTQSSTQEIRAIIERLQSGSSRAVLAMAAGEQATGETVATSERMGEALDQIGDSVEQIVGMSQQVAAATEEQSSVTAEISRNVQNISELSGRSSDDMAACHREVDDLRRLADELAAKMQAFKL</sequence>
<dbReference type="InterPro" id="IPR000727">
    <property type="entry name" value="T_SNARE_dom"/>
</dbReference>